<accession>A0A9X2F5E3</accession>
<dbReference type="SUPFAM" id="SSF47384">
    <property type="entry name" value="Homodimeric domain of signal transducing histidine kinase"/>
    <property type="match status" value="1"/>
</dbReference>
<dbReference type="PANTHER" id="PTHR43304">
    <property type="entry name" value="PHYTOCHROME-LIKE PROTEIN CPH1"/>
    <property type="match status" value="1"/>
</dbReference>
<dbReference type="SMART" id="SM00387">
    <property type="entry name" value="HATPase_c"/>
    <property type="match status" value="1"/>
</dbReference>
<dbReference type="InterPro" id="IPR013767">
    <property type="entry name" value="PAS_fold"/>
</dbReference>
<protein>
    <recommendedName>
        <fullName evidence="2">histidine kinase</fullName>
        <ecNumber evidence="2">2.7.13.3</ecNumber>
    </recommendedName>
</protein>
<dbReference type="PROSITE" id="PS50113">
    <property type="entry name" value="PAC"/>
    <property type="match status" value="1"/>
</dbReference>
<dbReference type="CDD" id="cd00130">
    <property type="entry name" value="PAS"/>
    <property type="match status" value="3"/>
</dbReference>
<evidence type="ECO:0000256" key="5">
    <source>
        <dbReference type="ARBA" id="ARBA00022777"/>
    </source>
</evidence>
<dbReference type="GO" id="GO:0006355">
    <property type="term" value="P:regulation of DNA-templated transcription"/>
    <property type="evidence" value="ECO:0007669"/>
    <property type="project" value="InterPro"/>
</dbReference>
<feature type="domain" description="PAS" evidence="7">
    <location>
        <begin position="35"/>
        <end position="84"/>
    </location>
</feature>
<organism evidence="9 10">
    <name type="scientific">Solitalea agri</name>
    <dbReference type="NCBI Taxonomy" id="2953739"/>
    <lineage>
        <taxon>Bacteria</taxon>
        <taxon>Pseudomonadati</taxon>
        <taxon>Bacteroidota</taxon>
        <taxon>Sphingobacteriia</taxon>
        <taxon>Sphingobacteriales</taxon>
        <taxon>Sphingobacteriaceae</taxon>
        <taxon>Solitalea</taxon>
    </lineage>
</organism>
<evidence type="ECO:0000256" key="2">
    <source>
        <dbReference type="ARBA" id="ARBA00012438"/>
    </source>
</evidence>
<proteinExistence type="predicted"/>
<dbReference type="Gene3D" id="1.10.287.130">
    <property type="match status" value="1"/>
</dbReference>
<dbReference type="EMBL" id="JAMWYS010000058">
    <property type="protein sequence ID" value="MCO4294555.1"/>
    <property type="molecule type" value="Genomic_DNA"/>
</dbReference>
<dbReference type="PROSITE" id="PS50112">
    <property type="entry name" value="PAS"/>
    <property type="match status" value="2"/>
</dbReference>
<dbReference type="InterPro" id="IPR000014">
    <property type="entry name" value="PAS"/>
</dbReference>
<dbReference type="SUPFAM" id="SSF55874">
    <property type="entry name" value="ATPase domain of HSP90 chaperone/DNA topoisomerase II/histidine kinase"/>
    <property type="match status" value="1"/>
</dbReference>
<dbReference type="PANTHER" id="PTHR43304:SF1">
    <property type="entry name" value="PAC DOMAIN-CONTAINING PROTEIN"/>
    <property type="match status" value="1"/>
</dbReference>
<dbReference type="SMART" id="SM00086">
    <property type="entry name" value="PAC"/>
    <property type="match status" value="2"/>
</dbReference>
<dbReference type="AlphaFoldDB" id="A0A9X2F5E3"/>
<evidence type="ECO:0000259" key="8">
    <source>
        <dbReference type="PROSITE" id="PS50113"/>
    </source>
</evidence>
<dbReference type="SMART" id="SM00091">
    <property type="entry name" value="PAS"/>
    <property type="match status" value="3"/>
</dbReference>
<evidence type="ECO:0000256" key="3">
    <source>
        <dbReference type="ARBA" id="ARBA00022553"/>
    </source>
</evidence>
<sequence>MEIEKGSPLDSNHDSDLYYRILVENSMVGVYIIQDDKIQYVNPRGAEIFGYEPGEVIGLLVEDFIIDEEKERTRINIRTRIQGEKESIHYETIGRKKTGELIYIDVYGSTIIYKERPAIIGSMIDVTEREIAKQQLLKEKNLLESITNSLPGPFSLFGQDGKFRRWNRRFEIISGFSPEEILEMTPSDLFEGADKEKIQKAIEQTFNERPTVVEATVISKQKRRTPYVFSPSLIEYDGILCIISQGFDISTRKKNEEKLIRSEANLHMIFNASDTGFILLDNKFHIVSFNQEAADMIDREFGVNLKRKANIIPFLSDDQTELKTFMNEVIKGEQFNYERSFIRTDGTTHWYSIKMFPVRNTQKEIFGLMISLSDITETKNNEIIQQQRNKNLEQFSYIVAHNLRGPIARILGISEVLNGPSISHEEHTELEHFLFDAVNQLDETIKDLSHILEIKKGIRDKEVVNFSQLVEEIKMSIQDVFEKENVRITTDFSAVDEMNTTHSYLKSVFYNLISNSVKYKQPGKEQVIEIRSEKNNDDIKLFFKDKGLGIDLKTKGDEVFGLYNRFHQHIEGKGLGLFMVKTQVELLGGSIQIKSEPNVGTEFIIEFKEIV</sequence>
<keyword evidence="3" id="KW-0597">Phosphoprotein</keyword>
<dbReference type="InterPro" id="IPR052162">
    <property type="entry name" value="Sensor_kinase/Photoreceptor"/>
</dbReference>
<dbReference type="InterPro" id="IPR003594">
    <property type="entry name" value="HATPase_dom"/>
</dbReference>
<evidence type="ECO:0000313" key="9">
    <source>
        <dbReference type="EMBL" id="MCO4294555.1"/>
    </source>
</evidence>
<keyword evidence="10" id="KW-1185">Reference proteome</keyword>
<feature type="domain" description="PAC" evidence="8">
    <location>
        <begin position="335"/>
        <end position="387"/>
    </location>
</feature>
<dbReference type="InterPro" id="IPR003661">
    <property type="entry name" value="HisK_dim/P_dom"/>
</dbReference>
<keyword evidence="4" id="KW-0808">Transferase</keyword>
<dbReference type="Pfam" id="PF02518">
    <property type="entry name" value="HATPase_c"/>
    <property type="match status" value="1"/>
</dbReference>
<dbReference type="RefSeq" id="WP_252589587.1">
    <property type="nucleotide sequence ID" value="NZ_JAMWYS010000058.1"/>
</dbReference>
<dbReference type="Gene3D" id="3.30.450.20">
    <property type="entry name" value="PAS domain"/>
    <property type="match status" value="3"/>
</dbReference>
<feature type="domain" description="Histidine kinase" evidence="6">
    <location>
        <begin position="398"/>
        <end position="611"/>
    </location>
</feature>
<comment type="caution">
    <text evidence="9">The sequence shown here is derived from an EMBL/GenBank/DDBJ whole genome shotgun (WGS) entry which is preliminary data.</text>
</comment>
<dbReference type="InterPro" id="IPR035965">
    <property type="entry name" value="PAS-like_dom_sf"/>
</dbReference>
<dbReference type="CDD" id="cd00082">
    <property type="entry name" value="HisKA"/>
    <property type="match status" value="1"/>
</dbReference>
<dbReference type="SUPFAM" id="SSF55785">
    <property type="entry name" value="PYP-like sensor domain (PAS domain)"/>
    <property type="match status" value="3"/>
</dbReference>
<dbReference type="InterPro" id="IPR005467">
    <property type="entry name" value="His_kinase_dom"/>
</dbReference>
<dbReference type="GO" id="GO:0000155">
    <property type="term" value="F:phosphorelay sensor kinase activity"/>
    <property type="evidence" value="ECO:0007669"/>
    <property type="project" value="InterPro"/>
</dbReference>
<feature type="domain" description="PAS" evidence="7">
    <location>
        <begin position="139"/>
        <end position="209"/>
    </location>
</feature>
<dbReference type="InterPro" id="IPR004358">
    <property type="entry name" value="Sig_transdc_His_kin-like_C"/>
</dbReference>
<dbReference type="Gene3D" id="3.30.565.10">
    <property type="entry name" value="Histidine kinase-like ATPase, C-terminal domain"/>
    <property type="match status" value="1"/>
</dbReference>
<dbReference type="Pfam" id="PF00989">
    <property type="entry name" value="PAS"/>
    <property type="match status" value="1"/>
</dbReference>
<evidence type="ECO:0000313" key="10">
    <source>
        <dbReference type="Proteomes" id="UP001155182"/>
    </source>
</evidence>
<evidence type="ECO:0000256" key="1">
    <source>
        <dbReference type="ARBA" id="ARBA00000085"/>
    </source>
</evidence>
<dbReference type="InterPro" id="IPR036097">
    <property type="entry name" value="HisK_dim/P_sf"/>
</dbReference>
<evidence type="ECO:0000256" key="4">
    <source>
        <dbReference type="ARBA" id="ARBA00022679"/>
    </source>
</evidence>
<dbReference type="NCBIfam" id="TIGR00229">
    <property type="entry name" value="sensory_box"/>
    <property type="match status" value="3"/>
</dbReference>
<reference evidence="9" key="1">
    <citation type="submission" date="2022-06" db="EMBL/GenBank/DDBJ databases">
        <title>Solitalea sp. MAHUQ-68 isolated from rhizospheric soil.</title>
        <authorList>
            <person name="Huq M.A."/>
        </authorList>
    </citation>
    <scope>NUCLEOTIDE SEQUENCE</scope>
    <source>
        <strain evidence="9">MAHUQ-68</strain>
    </source>
</reference>
<evidence type="ECO:0000259" key="6">
    <source>
        <dbReference type="PROSITE" id="PS50109"/>
    </source>
</evidence>
<dbReference type="InterPro" id="IPR036890">
    <property type="entry name" value="HATPase_C_sf"/>
</dbReference>
<gene>
    <name evidence="9" type="ORF">NF867_16960</name>
</gene>
<evidence type="ECO:0000259" key="7">
    <source>
        <dbReference type="PROSITE" id="PS50112"/>
    </source>
</evidence>
<dbReference type="Pfam" id="PF13426">
    <property type="entry name" value="PAS_9"/>
    <property type="match status" value="2"/>
</dbReference>
<dbReference type="InterPro" id="IPR000700">
    <property type="entry name" value="PAS-assoc_C"/>
</dbReference>
<comment type="catalytic activity">
    <reaction evidence="1">
        <text>ATP + protein L-histidine = ADP + protein N-phospho-L-histidine.</text>
        <dbReference type="EC" id="2.7.13.3"/>
    </reaction>
</comment>
<name>A0A9X2F5E3_9SPHI</name>
<dbReference type="InterPro" id="IPR001610">
    <property type="entry name" value="PAC"/>
</dbReference>
<dbReference type="PRINTS" id="PR00344">
    <property type="entry name" value="BCTRLSENSOR"/>
</dbReference>
<dbReference type="EC" id="2.7.13.3" evidence="2"/>
<dbReference type="PROSITE" id="PS50109">
    <property type="entry name" value="HIS_KIN"/>
    <property type="match status" value="1"/>
</dbReference>
<keyword evidence="5" id="KW-0418">Kinase</keyword>
<dbReference type="Proteomes" id="UP001155182">
    <property type="component" value="Unassembled WGS sequence"/>
</dbReference>